<dbReference type="Gene3D" id="3.40.50.2000">
    <property type="entry name" value="Glycogen Phosphorylase B"/>
    <property type="match status" value="2"/>
</dbReference>
<dbReference type="AlphaFoldDB" id="A0A1B7LH18"/>
<keyword evidence="3" id="KW-0808">Transferase</keyword>
<dbReference type="CDD" id="cd03808">
    <property type="entry name" value="GT4_CapM-like"/>
    <property type="match status" value="1"/>
</dbReference>
<evidence type="ECO:0000313" key="4">
    <source>
        <dbReference type="Proteomes" id="UP000078532"/>
    </source>
</evidence>
<dbReference type="PANTHER" id="PTHR45947">
    <property type="entry name" value="SULFOQUINOVOSYL TRANSFERASE SQD2"/>
    <property type="match status" value="1"/>
</dbReference>
<evidence type="ECO:0000313" key="3">
    <source>
        <dbReference type="EMBL" id="OAT85482.1"/>
    </source>
</evidence>
<evidence type="ECO:0000259" key="2">
    <source>
        <dbReference type="Pfam" id="PF13439"/>
    </source>
</evidence>
<dbReference type="Pfam" id="PF13439">
    <property type="entry name" value="Glyco_transf_4"/>
    <property type="match status" value="1"/>
</dbReference>
<dbReference type="InterPro" id="IPR028098">
    <property type="entry name" value="Glyco_trans_4-like_N"/>
</dbReference>
<organism evidence="3 4">
    <name type="scientific">Desulfotomaculum copahuensis</name>
    <dbReference type="NCBI Taxonomy" id="1838280"/>
    <lineage>
        <taxon>Bacteria</taxon>
        <taxon>Bacillati</taxon>
        <taxon>Bacillota</taxon>
        <taxon>Clostridia</taxon>
        <taxon>Eubacteriales</taxon>
        <taxon>Desulfotomaculaceae</taxon>
        <taxon>Desulfotomaculum</taxon>
    </lineage>
</organism>
<dbReference type="InterPro" id="IPR050194">
    <property type="entry name" value="Glycosyltransferase_grp1"/>
</dbReference>
<dbReference type="GO" id="GO:0016758">
    <property type="term" value="F:hexosyltransferase activity"/>
    <property type="evidence" value="ECO:0007669"/>
    <property type="project" value="TreeGrafter"/>
</dbReference>
<sequence>MSGMKYNVLHVIRPAAGGMKNHLLSLLDHTNRELFEPAVACPPGSMAAEICRRGVPVFPIPLRGELSPRADLAAVSLLTKILREGNFTFMHAHSSKAGLIGRLAACRAGTPVIFFTAHNSIFYEQWPAWKKWLFATAESILGRYTHRIFTVSEALRKELLAREHLEPKRVMTVYNGIDAARFQQPGDRRAILRALGLPQLGQVVGTVARLAPQKGVSYFLQAASMLIKDYQVNFVVVGDGPLRRELEAQAAELGLKQRVFFTGERRDIPDVLAALDLFVLPSVTEGLPLTILEAMAAGKPVVATTAGGIPEIVIDQRTGLLVPPRDAQALAWAIATLLVERGQAAQFGRAGQQRVAERFTIETMVRKIEDEYRTLLVERGMLPGEPAAFSTGKPDGANHRKAGQ</sequence>
<accession>A0A1B7LH18</accession>
<dbReference type="STRING" id="1838280.A6M21_06085"/>
<protein>
    <submittedName>
        <fullName evidence="3">Glycosyl transferase family 1</fullName>
    </submittedName>
</protein>
<keyword evidence="4" id="KW-1185">Reference proteome</keyword>
<feature type="domain" description="Glycosyltransferase subfamily 4-like N-terminal" evidence="2">
    <location>
        <begin position="17"/>
        <end position="181"/>
    </location>
</feature>
<name>A0A1B7LH18_9FIRM</name>
<evidence type="ECO:0000256" key="1">
    <source>
        <dbReference type="SAM" id="MobiDB-lite"/>
    </source>
</evidence>
<dbReference type="Pfam" id="PF13692">
    <property type="entry name" value="Glyco_trans_1_4"/>
    <property type="match status" value="1"/>
</dbReference>
<proteinExistence type="predicted"/>
<gene>
    <name evidence="3" type="ORF">A6M21_06085</name>
</gene>
<comment type="caution">
    <text evidence="3">The sequence shown here is derived from an EMBL/GenBank/DDBJ whole genome shotgun (WGS) entry which is preliminary data.</text>
</comment>
<reference evidence="3 4" key="1">
    <citation type="submission" date="2016-04" db="EMBL/GenBank/DDBJ databases">
        <authorList>
            <person name="Evans L.H."/>
            <person name="Alamgir A."/>
            <person name="Owens N."/>
            <person name="Weber N.D."/>
            <person name="Virtaneva K."/>
            <person name="Barbian K."/>
            <person name="Babar A."/>
            <person name="Rosenke K."/>
        </authorList>
    </citation>
    <scope>NUCLEOTIDE SEQUENCE [LARGE SCALE GENOMIC DNA]</scope>
    <source>
        <strain evidence="3 4">LMa1</strain>
    </source>
</reference>
<dbReference type="PANTHER" id="PTHR45947:SF3">
    <property type="entry name" value="SULFOQUINOVOSYL TRANSFERASE SQD2"/>
    <property type="match status" value="1"/>
</dbReference>
<dbReference type="SUPFAM" id="SSF53756">
    <property type="entry name" value="UDP-Glycosyltransferase/glycogen phosphorylase"/>
    <property type="match status" value="1"/>
</dbReference>
<dbReference type="EMBL" id="LYVF01000062">
    <property type="protein sequence ID" value="OAT85482.1"/>
    <property type="molecule type" value="Genomic_DNA"/>
</dbReference>
<dbReference type="OrthoDB" id="3199616at2"/>
<feature type="region of interest" description="Disordered" evidence="1">
    <location>
        <begin position="384"/>
        <end position="404"/>
    </location>
</feature>
<dbReference type="Proteomes" id="UP000078532">
    <property type="component" value="Unassembled WGS sequence"/>
</dbReference>